<dbReference type="SMART" id="SM00456">
    <property type="entry name" value="WW"/>
    <property type="match status" value="2"/>
</dbReference>
<dbReference type="FunCoup" id="A0A4W3I1L5">
    <property type="interactions" value="229"/>
</dbReference>
<evidence type="ECO:0000256" key="11">
    <source>
        <dbReference type="ARBA" id="ARBA00023159"/>
    </source>
</evidence>
<dbReference type="InParanoid" id="A0A4W3I1L5"/>
<evidence type="ECO:0000256" key="3">
    <source>
        <dbReference type="ARBA" id="ARBA00004496"/>
    </source>
</evidence>
<evidence type="ECO:0000256" key="5">
    <source>
        <dbReference type="ARBA" id="ARBA00022490"/>
    </source>
</evidence>
<evidence type="ECO:0000313" key="18">
    <source>
        <dbReference type="Proteomes" id="UP000314986"/>
    </source>
</evidence>
<accession>A0A4W3I1L5</accession>
<reference evidence="17" key="5">
    <citation type="submission" date="2025-09" db="UniProtKB">
        <authorList>
            <consortium name="Ensembl"/>
        </authorList>
    </citation>
    <scope>IDENTIFICATION</scope>
</reference>
<feature type="domain" description="WW" evidence="16">
    <location>
        <begin position="129"/>
        <end position="162"/>
    </location>
</feature>
<dbReference type="Pfam" id="PF00397">
    <property type="entry name" value="WW"/>
    <property type="match status" value="2"/>
</dbReference>
<dbReference type="STRING" id="7868.ENSCMIP00000023714"/>
<keyword evidence="7" id="KW-0597">Phosphoprotein</keyword>
<comment type="subcellular location">
    <subcellularLocation>
        <location evidence="2">Cell junction</location>
        <location evidence="2">Tight junction</location>
    </subcellularLocation>
    <subcellularLocation>
        <location evidence="3">Cytoplasm</location>
    </subcellularLocation>
    <subcellularLocation>
        <location evidence="1">Nucleus</location>
    </subcellularLocation>
</comment>
<dbReference type="PROSITE" id="PS01159">
    <property type="entry name" value="WW_DOMAIN_1"/>
    <property type="match status" value="2"/>
</dbReference>
<dbReference type="GO" id="GO:0005634">
    <property type="term" value="C:nucleus"/>
    <property type="evidence" value="ECO:0007669"/>
    <property type="project" value="UniProtKB-SubCell"/>
</dbReference>
<keyword evidence="18" id="KW-1185">Reference proteome</keyword>
<gene>
    <name evidence="17" type="primary">wwtr1</name>
</gene>
<reference evidence="18" key="2">
    <citation type="journal article" date="2007" name="PLoS Biol.">
        <title>Survey sequencing and comparative analysis of the elephant shark (Callorhinchus milii) genome.</title>
        <authorList>
            <person name="Venkatesh B."/>
            <person name="Kirkness E.F."/>
            <person name="Loh Y.H."/>
            <person name="Halpern A.L."/>
            <person name="Lee A.P."/>
            <person name="Johnson J."/>
            <person name="Dandona N."/>
            <person name="Viswanathan L.D."/>
            <person name="Tay A."/>
            <person name="Venter J.C."/>
            <person name="Strausberg R.L."/>
            <person name="Brenner S."/>
        </authorList>
    </citation>
    <scope>NUCLEOTIDE SEQUENCE [LARGE SCALE GENOMIC DNA]</scope>
</reference>
<dbReference type="Ensembl" id="ENSCMIT00000024116.1">
    <property type="protein sequence ID" value="ENSCMIP00000023714.1"/>
    <property type="gene ID" value="ENSCMIG00000010561.1"/>
</dbReference>
<dbReference type="FunFam" id="2.20.70.10:FF:000012">
    <property type="entry name" value="transcriptional coactivator YAP1 isoform X2"/>
    <property type="match status" value="1"/>
</dbReference>
<feature type="domain" description="WW" evidence="16">
    <location>
        <begin position="189"/>
        <end position="222"/>
    </location>
</feature>
<keyword evidence="8" id="KW-0677">Repeat</keyword>
<protein>
    <submittedName>
        <fullName evidence="17">WW domain containing transcription regulator 1</fullName>
    </submittedName>
</protein>
<dbReference type="GO" id="GO:0005737">
    <property type="term" value="C:cytoplasm"/>
    <property type="evidence" value="ECO:0007669"/>
    <property type="project" value="UniProtKB-SubCell"/>
</dbReference>
<dbReference type="InterPro" id="IPR001202">
    <property type="entry name" value="WW_dom"/>
</dbReference>
<dbReference type="Pfam" id="PF15238">
    <property type="entry name" value="TEADIR3"/>
    <property type="match status" value="1"/>
</dbReference>
<dbReference type="GO" id="GO:0003713">
    <property type="term" value="F:transcription coactivator activity"/>
    <property type="evidence" value="ECO:0007669"/>
    <property type="project" value="TreeGrafter"/>
</dbReference>
<reference evidence="18" key="1">
    <citation type="journal article" date="2006" name="Science">
        <title>Ancient noncoding elements conserved in the human genome.</title>
        <authorList>
            <person name="Venkatesh B."/>
            <person name="Kirkness E.F."/>
            <person name="Loh Y.H."/>
            <person name="Halpern A.L."/>
            <person name="Lee A.P."/>
            <person name="Johnson J."/>
            <person name="Dandona N."/>
            <person name="Viswanathan L.D."/>
            <person name="Tay A."/>
            <person name="Venter J.C."/>
            <person name="Strausberg R.L."/>
            <person name="Brenner S."/>
        </authorList>
    </citation>
    <scope>NUCLEOTIDE SEQUENCE [LARGE SCALE GENOMIC DNA]</scope>
</reference>
<name>A0A4W3I1L5_CALMI</name>
<dbReference type="Proteomes" id="UP000314986">
    <property type="component" value="Unassembled WGS sequence"/>
</dbReference>
<proteinExistence type="inferred from homology"/>
<dbReference type="InterPro" id="IPR051583">
    <property type="entry name" value="YAP1"/>
</dbReference>
<reference evidence="18" key="3">
    <citation type="journal article" date="2014" name="Nature">
        <title>Elephant shark genome provides unique insights into gnathostome evolution.</title>
        <authorList>
            <consortium name="International Elephant Shark Genome Sequencing Consortium"/>
            <person name="Venkatesh B."/>
            <person name="Lee A.P."/>
            <person name="Ravi V."/>
            <person name="Maurya A.K."/>
            <person name="Lian M.M."/>
            <person name="Swann J.B."/>
            <person name="Ohta Y."/>
            <person name="Flajnik M.F."/>
            <person name="Sutoh Y."/>
            <person name="Kasahara M."/>
            <person name="Hoon S."/>
            <person name="Gangu V."/>
            <person name="Roy S.W."/>
            <person name="Irimia M."/>
            <person name="Korzh V."/>
            <person name="Kondrychyn I."/>
            <person name="Lim Z.W."/>
            <person name="Tay B.H."/>
            <person name="Tohari S."/>
            <person name="Kong K.W."/>
            <person name="Ho S."/>
            <person name="Lorente-Galdos B."/>
            <person name="Quilez J."/>
            <person name="Marques-Bonet T."/>
            <person name="Raney B.J."/>
            <person name="Ingham P.W."/>
            <person name="Tay A."/>
            <person name="Hillier L.W."/>
            <person name="Minx P."/>
            <person name="Boehm T."/>
            <person name="Wilson R.K."/>
            <person name="Brenner S."/>
            <person name="Warren W.C."/>
        </authorList>
    </citation>
    <scope>NUCLEOTIDE SEQUENCE [LARGE SCALE GENOMIC DNA]</scope>
</reference>
<feature type="region of interest" description="Disordered" evidence="15">
    <location>
        <begin position="329"/>
        <end position="357"/>
    </location>
</feature>
<dbReference type="GeneTree" id="ENSGT00510000046760"/>
<evidence type="ECO:0000256" key="1">
    <source>
        <dbReference type="ARBA" id="ARBA00004123"/>
    </source>
</evidence>
<evidence type="ECO:0000256" key="9">
    <source>
        <dbReference type="ARBA" id="ARBA00022949"/>
    </source>
</evidence>
<evidence type="ECO:0000256" key="13">
    <source>
        <dbReference type="ARBA" id="ARBA00023242"/>
    </source>
</evidence>
<keyword evidence="11" id="KW-0010">Activator</keyword>
<keyword evidence="4" id="KW-0796">Tight junction</keyword>
<keyword evidence="10" id="KW-0805">Transcription regulation</keyword>
<dbReference type="InterPro" id="IPR036020">
    <property type="entry name" value="WW_dom_sf"/>
</dbReference>
<evidence type="ECO:0000256" key="12">
    <source>
        <dbReference type="ARBA" id="ARBA00023163"/>
    </source>
</evidence>
<sequence>MDGSTTPAPAPGHTIVRVLGDSETDLEALFKAVMNPQAGSLPQGVPMRLRKLPESFFRPPDSGSHSRQASGDSSPGPGPGGPPAGLPHFHIQHIRSHSSPASLPGPGPGPGGPGYSHHRQQSFDNIDDVPLPPGWEMAKTPSGQRYFLNHVDRITTWHDPRKTLSQMNLNTAGSPGQMQQRPMQLSHQNPVPEGWEQAVTPEGEIYFINHKTKSTSWLDPRLDQLCMMTQQPLASGPTPALGSPGPRLPMLNLSTALSVQQKHQQKMRLQQIQMEKERIKHLQQELMRQEKALYNQIPNQIPIESDNIPTAQNAVSTPTMTQEMHAITNNGSDPFLNSGPYHSRQASADSGLGLGRTSEDFLGHVEEMDTGDMGQSALTANQPSRFPDFLDSLPGTNVDLGTLEGEDLMPSLQEPFETDILPDVESSLNPKETFLTWL</sequence>
<dbReference type="GO" id="GO:0045944">
    <property type="term" value="P:positive regulation of transcription by RNA polymerase II"/>
    <property type="evidence" value="ECO:0007669"/>
    <property type="project" value="TreeGrafter"/>
</dbReference>
<evidence type="ECO:0000256" key="7">
    <source>
        <dbReference type="ARBA" id="ARBA00022553"/>
    </source>
</evidence>
<dbReference type="Gene3D" id="2.20.70.10">
    <property type="match status" value="2"/>
</dbReference>
<keyword evidence="5" id="KW-0963">Cytoplasm</keyword>
<dbReference type="InterPro" id="IPR053819">
    <property type="entry name" value="TEADIR3_omega_loop"/>
</dbReference>
<keyword evidence="13" id="KW-0539">Nucleus</keyword>
<dbReference type="GO" id="GO:0005923">
    <property type="term" value="C:bicellular tight junction"/>
    <property type="evidence" value="ECO:0007669"/>
    <property type="project" value="UniProtKB-SubCell"/>
</dbReference>
<comment type="similarity">
    <text evidence="14">Belongs to the YAP1 family.</text>
</comment>
<feature type="region of interest" description="Disordered" evidence="15">
    <location>
        <begin position="53"/>
        <end position="130"/>
    </location>
</feature>
<dbReference type="PANTHER" id="PTHR17616:SF8">
    <property type="entry name" value="TRANSCRIPTIONAL COACTIVATOR YORKIE"/>
    <property type="match status" value="1"/>
</dbReference>
<keyword evidence="9" id="KW-0965">Cell junction</keyword>
<dbReference type="OMA" id="NQPLNPM"/>
<keyword evidence="12" id="KW-0804">Transcription</keyword>
<evidence type="ECO:0000256" key="14">
    <source>
        <dbReference type="ARBA" id="ARBA00038057"/>
    </source>
</evidence>
<keyword evidence="6" id="KW-0678">Repressor</keyword>
<evidence type="ECO:0000256" key="4">
    <source>
        <dbReference type="ARBA" id="ARBA00022427"/>
    </source>
</evidence>
<dbReference type="CDD" id="cd00201">
    <property type="entry name" value="WW"/>
    <property type="match status" value="2"/>
</dbReference>
<evidence type="ECO:0000256" key="10">
    <source>
        <dbReference type="ARBA" id="ARBA00023015"/>
    </source>
</evidence>
<dbReference type="PANTHER" id="PTHR17616">
    <property type="entry name" value="YES-ASSOCIATED PROTEIN YAP1 FAMILY MEMBER"/>
    <property type="match status" value="1"/>
</dbReference>
<evidence type="ECO:0000313" key="17">
    <source>
        <dbReference type="Ensembl" id="ENSCMIP00000023714.1"/>
    </source>
</evidence>
<dbReference type="AlphaFoldDB" id="A0A4W3I1L5"/>
<feature type="compositionally biased region" description="Pro residues" evidence="15">
    <location>
        <begin position="76"/>
        <end position="85"/>
    </location>
</feature>
<evidence type="ECO:0000256" key="6">
    <source>
        <dbReference type="ARBA" id="ARBA00022491"/>
    </source>
</evidence>
<evidence type="ECO:0000256" key="2">
    <source>
        <dbReference type="ARBA" id="ARBA00004435"/>
    </source>
</evidence>
<reference evidence="17" key="4">
    <citation type="submission" date="2025-08" db="UniProtKB">
        <authorList>
            <consortium name="Ensembl"/>
        </authorList>
    </citation>
    <scope>IDENTIFICATION</scope>
</reference>
<evidence type="ECO:0000259" key="16">
    <source>
        <dbReference type="PROSITE" id="PS50020"/>
    </source>
</evidence>
<dbReference type="FunFam" id="2.20.70.10:FF:000019">
    <property type="entry name" value="Putative transcriptional coactivator YAP1"/>
    <property type="match status" value="1"/>
</dbReference>
<organism evidence="17 18">
    <name type="scientific">Callorhinchus milii</name>
    <name type="common">Ghost shark</name>
    <dbReference type="NCBI Taxonomy" id="7868"/>
    <lineage>
        <taxon>Eukaryota</taxon>
        <taxon>Metazoa</taxon>
        <taxon>Chordata</taxon>
        <taxon>Craniata</taxon>
        <taxon>Vertebrata</taxon>
        <taxon>Chondrichthyes</taxon>
        <taxon>Holocephali</taxon>
        <taxon>Chimaeriformes</taxon>
        <taxon>Callorhinchidae</taxon>
        <taxon>Callorhinchus</taxon>
    </lineage>
</organism>
<evidence type="ECO:0000256" key="8">
    <source>
        <dbReference type="ARBA" id="ARBA00022737"/>
    </source>
</evidence>
<dbReference type="SUPFAM" id="SSF51045">
    <property type="entry name" value="WW domain"/>
    <property type="match status" value="2"/>
</dbReference>
<dbReference type="PROSITE" id="PS50020">
    <property type="entry name" value="WW_DOMAIN_2"/>
    <property type="match status" value="2"/>
</dbReference>
<evidence type="ECO:0000256" key="15">
    <source>
        <dbReference type="SAM" id="MobiDB-lite"/>
    </source>
</evidence>
<dbReference type="Gene3D" id="6.20.430.10">
    <property type="match status" value="1"/>
</dbReference>
<dbReference type="GO" id="GO:0035329">
    <property type="term" value="P:hippo signaling"/>
    <property type="evidence" value="ECO:0007669"/>
    <property type="project" value="TreeGrafter"/>
</dbReference>